<accession>A0ACB8JN60</accession>
<dbReference type="EMBL" id="CM039175">
    <property type="protein sequence ID" value="KAH9733815.1"/>
    <property type="molecule type" value="Genomic_DNA"/>
</dbReference>
<sequence>MNQENSYRTKTMNYFHGRKKIKKPITGLDELNSQKVVQITEIFHSHILDLSYLRSHVLSNKTPKMKPKDGLHSEELVVSPMSPELSEGKKRKRKDYSEERSGDAVVTRSKVRTRSGKVENLKKMRVYYKKVVYDEGEFEVGDDVNVKRREDASSDEEDPECLKPPLKEVPEGEWVCEFCEARKLGKKIELLKPPEGKKRVRTMREKLLSSDLWAANIQSMWNEVDGNYWCRVWWYMIPEEIAAEKQPHNFPLRFGEAKKKKKNKQTNKTMLFCLYSGFAPGSDPGQTSFSMPFTWPQAKEDLL</sequence>
<evidence type="ECO:0000313" key="2">
    <source>
        <dbReference type="Proteomes" id="UP000829398"/>
    </source>
</evidence>
<dbReference type="Proteomes" id="UP000829398">
    <property type="component" value="Chromosome 6"/>
</dbReference>
<keyword evidence="2" id="KW-1185">Reference proteome</keyword>
<evidence type="ECO:0000313" key="1">
    <source>
        <dbReference type="EMBL" id="KAH9733815.1"/>
    </source>
</evidence>
<organism evidence="1 2">
    <name type="scientific">Citrus sinensis</name>
    <name type="common">Sweet orange</name>
    <name type="synonym">Citrus aurantium var. sinensis</name>
    <dbReference type="NCBI Taxonomy" id="2711"/>
    <lineage>
        <taxon>Eukaryota</taxon>
        <taxon>Viridiplantae</taxon>
        <taxon>Streptophyta</taxon>
        <taxon>Embryophyta</taxon>
        <taxon>Tracheophyta</taxon>
        <taxon>Spermatophyta</taxon>
        <taxon>Magnoliopsida</taxon>
        <taxon>eudicotyledons</taxon>
        <taxon>Gunneridae</taxon>
        <taxon>Pentapetalae</taxon>
        <taxon>rosids</taxon>
        <taxon>malvids</taxon>
        <taxon>Sapindales</taxon>
        <taxon>Rutaceae</taxon>
        <taxon>Aurantioideae</taxon>
        <taxon>Citrus</taxon>
    </lineage>
</organism>
<protein>
    <submittedName>
        <fullName evidence="1">Uncharacterized protein</fullName>
    </submittedName>
</protein>
<reference evidence="2" key="1">
    <citation type="journal article" date="2023" name="Hortic. Res.">
        <title>A chromosome-level phased genome enabling allele-level studies in sweet orange: a case study on citrus Huanglongbing tolerance.</title>
        <authorList>
            <person name="Wu B."/>
            <person name="Yu Q."/>
            <person name="Deng Z."/>
            <person name="Duan Y."/>
            <person name="Luo F."/>
            <person name="Gmitter F. Jr."/>
        </authorList>
    </citation>
    <scope>NUCLEOTIDE SEQUENCE [LARGE SCALE GENOMIC DNA]</scope>
    <source>
        <strain evidence="2">cv. Valencia</strain>
    </source>
</reference>
<comment type="caution">
    <text evidence="1">The sequence shown here is derived from an EMBL/GenBank/DDBJ whole genome shotgun (WGS) entry which is preliminary data.</text>
</comment>
<proteinExistence type="predicted"/>
<gene>
    <name evidence="1" type="ORF">KPL71_017147</name>
</gene>
<name>A0ACB8JN60_CITSI</name>